<reference evidence="2" key="4">
    <citation type="submission" date="2025-09" db="UniProtKB">
        <authorList>
            <consortium name="Ensembl"/>
        </authorList>
    </citation>
    <scope>IDENTIFICATION</scope>
</reference>
<keyword evidence="3" id="KW-1185">Reference proteome</keyword>
<dbReference type="Proteomes" id="UP000001519">
    <property type="component" value="Chromosome 15"/>
</dbReference>
<dbReference type="Ensembl" id="ENSGGOT00000068396.1">
    <property type="protein sequence ID" value="ENSGGOP00000043721.1"/>
    <property type="gene ID" value="ENSGGOG00000005396.3"/>
</dbReference>
<evidence type="ECO:0000313" key="2">
    <source>
        <dbReference type="Ensembl" id="ENSGGOP00000043721.1"/>
    </source>
</evidence>
<reference evidence="3" key="1">
    <citation type="submission" date="2011-05" db="EMBL/GenBank/DDBJ databases">
        <title>Insights into the evolution of the great apes provided by the gorilla genome.</title>
        <authorList>
            <person name="Scally A."/>
        </authorList>
    </citation>
    <scope>NUCLEOTIDE SEQUENCE [LARGE SCALE GENOMIC DNA]</scope>
</reference>
<protein>
    <submittedName>
        <fullName evidence="2">Family with sequence similarity 174 member B</fullName>
    </submittedName>
</protein>
<feature type="compositionally biased region" description="Polar residues" evidence="1">
    <location>
        <begin position="10"/>
        <end position="20"/>
    </location>
</feature>
<name>A0A2I2Z9E5_GORGO</name>
<evidence type="ECO:0000256" key="1">
    <source>
        <dbReference type="SAM" id="MobiDB-lite"/>
    </source>
</evidence>
<dbReference type="EMBL" id="CABD030097914">
    <property type="status" value="NOT_ANNOTATED_CDS"/>
    <property type="molecule type" value="Genomic_DNA"/>
</dbReference>
<organism evidence="2 3">
    <name type="scientific">Gorilla gorilla gorilla</name>
    <name type="common">Western lowland gorilla</name>
    <dbReference type="NCBI Taxonomy" id="9595"/>
    <lineage>
        <taxon>Eukaryota</taxon>
        <taxon>Metazoa</taxon>
        <taxon>Chordata</taxon>
        <taxon>Craniata</taxon>
        <taxon>Vertebrata</taxon>
        <taxon>Euteleostomi</taxon>
        <taxon>Mammalia</taxon>
        <taxon>Eutheria</taxon>
        <taxon>Euarchontoglires</taxon>
        <taxon>Primates</taxon>
        <taxon>Haplorrhini</taxon>
        <taxon>Catarrhini</taxon>
        <taxon>Hominidae</taxon>
        <taxon>Gorilla</taxon>
    </lineage>
</organism>
<dbReference type="AlphaFoldDB" id="A0A2I2Z9E5"/>
<accession>A0A2I2Z9E5</accession>
<dbReference type="EMBL" id="CABD030097915">
    <property type="status" value="NOT_ANNOTATED_CDS"/>
    <property type="molecule type" value="Genomic_DNA"/>
</dbReference>
<reference evidence="2 3" key="2">
    <citation type="journal article" date="2012" name="Nature">
        <title>Insights into hominid evolution from the gorilla genome sequence.</title>
        <authorList>
            <person name="Scally A."/>
            <person name="Dutheil J.Y."/>
            <person name="Hillier L.W."/>
            <person name="Jordan G.E."/>
            <person name="Goodhead I."/>
            <person name="Herrero J."/>
            <person name="Hobolth A."/>
            <person name="Lappalainen T."/>
            <person name="Mailund T."/>
            <person name="Marques-Bonet T."/>
            <person name="McCarthy S."/>
            <person name="Montgomery S.H."/>
            <person name="Schwalie P.C."/>
            <person name="Tang Y.A."/>
            <person name="Ward M.C."/>
            <person name="Xue Y."/>
            <person name="Yngvadottir B."/>
            <person name="Alkan C."/>
            <person name="Andersen L.N."/>
            <person name="Ayub Q."/>
            <person name="Ball E.V."/>
            <person name="Beal K."/>
            <person name="Bradley B.J."/>
            <person name="Chen Y."/>
            <person name="Clee C.M."/>
            <person name="Fitzgerald S."/>
            <person name="Graves T.A."/>
            <person name="Gu Y."/>
            <person name="Heath P."/>
            <person name="Heger A."/>
            <person name="Karakoc E."/>
            <person name="Kolb-Kokocinski A."/>
            <person name="Laird G.K."/>
            <person name="Lunter G."/>
            <person name="Meader S."/>
            <person name="Mort M."/>
            <person name="Mullikin J.C."/>
            <person name="Munch K."/>
            <person name="O'Connor T.D."/>
            <person name="Phillips A.D."/>
            <person name="Prado-Martinez J."/>
            <person name="Rogers A.S."/>
            <person name="Sajjadian S."/>
            <person name="Schmidt D."/>
            <person name="Shaw K."/>
            <person name="Simpson J.T."/>
            <person name="Stenson P.D."/>
            <person name="Turner D.J."/>
            <person name="Vigilant L."/>
            <person name="Vilella A.J."/>
            <person name="Whitener W."/>
            <person name="Zhu B."/>
            <person name="Cooper D.N."/>
            <person name="de Jong P."/>
            <person name="Dermitzakis E.T."/>
            <person name="Eichler E.E."/>
            <person name="Flicek P."/>
            <person name="Goldman N."/>
            <person name="Mundy N.I."/>
            <person name="Ning Z."/>
            <person name="Odom D.T."/>
            <person name="Ponting C.P."/>
            <person name="Quail M.A."/>
            <person name="Ryder O.A."/>
            <person name="Searle S.M."/>
            <person name="Warren W.C."/>
            <person name="Wilson R.K."/>
            <person name="Schierup M.H."/>
            <person name="Rogers J."/>
            <person name="Tyler-Smith C."/>
            <person name="Durbin R."/>
        </authorList>
    </citation>
    <scope>NUCLEOTIDE SEQUENCE [LARGE SCALE GENOMIC DNA]</scope>
</reference>
<dbReference type="Bgee" id="ENSGGOG00000005396">
    <property type="expression patterns" value="Expressed in prefrontal cortex and 5 other cell types or tissues"/>
</dbReference>
<reference evidence="2" key="3">
    <citation type="submission" date="2025-08" db="UniProtKB">
        <authorList>
            <consortium name="Ensembl"/>
        </authorList>
    </citation>
    <scope>IDENTIFICATION</scope>
</reference>
<feature type="region of interest" description="Disordered" evidence="1">
    <location>
        <begin position="1"/>
        <end position="37"/>
    </location>
</feature>
<evidence type="ECO:0000313" key="3">
    <source>
        <dbReference type="Proteomes" id="UP000001519"/>
    </source>
</evidence>
<proteinExistence type="predicted"/>
<sequence>MKRMMKMRTPQYSTSNTGLSGDSPEPGHFAAVRPLNL</sequence>
<dbReference type="GeneTree" id="ENSGT00730000111392"/>